<feature type="region of interest" description="Disordered" evidence="4">
    <location>
        <begin position="111"/>
        <end position="153"/>
    </location>
</feature>
<evidence type="ECO:0000313" key="6">
    <source>
        <dbReference type="EMBL" id="WRT70199.1"/>
    </source>
</evidence>
<evidence type="ECO:0000256" key="2">
    <source>
        <dbReference type="ARBA" id="ARBA00030780"/>
    </source>
</evidence>
<dbReference type="InterPro" id="IPR000504">
    <property type="entry name" value="RRM_dom"/>
</dbReference>
<sequence length="314" mass="34154">MQTQPFASSSSSSLSSSHPSLASANGKPDRLYVGNLSPTVDEYSIIQIFSKYGKITKLDFMFHKSGVLKGKPRGFAFIQFTNKDDALKAMVKLHDRLLRGRKLVVTYASSAPPENLSLPTKGRRPNDPAKTTTLSLLKSSRKPQSASAQIAAMEAKLAHMKKIKPLDEDYIPGQGSSSSRNGTPGLGEDSLEGSPYPEESMLDDIELGDEEAQKAVEDLQREIDELVGDDQKSVQQNDREMTSTSMTAESNASDLIKQDLTSIDILQSKSIGLPPKPMDTSSVIPPKASSTEERSKKRQEAFNKGLAGLPKKPI</sequence>
<feature type="region of interest" description="Disordered" evidence="4">
    <location>
        <begin position="1"/>
        <end position="28"/>
    </location>
</feature>
<dbReference type="CDD" id="cd12355">
    <property type="entry name" value="RRM_RBM18"/>
    <property type="match status" value="1"/>
</dbReference>
<feature type="region of interest" description="Disordered" evidence="4">
    <location>
        <begin position="167"/>
        <end position="255"/>
    </location>
</feature>
<dbReference type="InterPro" id="IPR050441">
    <property type="entry name" value="RBM"/>
</dbReference>
<protein>
    <recommendedName>
        <fullName evidence="1">Probable RNA-binding protein 18</fullName>
    </recommendedName>
    <alternativeName>
        <fullName evidence="2">RNA-binding motif protein 18</fullName>
    </alternativeName>
</protein>
<feature type="region of interest" description="Disordered" evidence="4">
    <location>
        <begin position="268"/>
        <end position="314"/>
    </location>
</feature>
<dbReference type="SMART" id="SM00361">
    <property type="entry name" value="RRM_1"/>
    <property type="match status" value="1"/>
</dbReference>
<dbReference type="RefSeq" id="XP_062794938.1">
    <property type="nucleotide sequence ID" value="XM_062938887.1"/>
</dbReference>
<gene>
    <name evidence="6" type="ORF">IL334_007193</name>
</gene>
<evidence type="ECO:0000256" key="4">
    <source>
        <dbReference type="SAM" id="MobiDB-lite"/>
    </source>
</evidence>
<dbReference type="Pfam" id="PF00076">
    <property type="entry name" value="RRM_1"/>
    <property type="match status" value="1"/>
</dbReference>
<dbReference type="PROSITE" id="PS50102">
    <property type="entry name" value="RRM"/>
    <property type="match status" value="1"/>
</dbReference>
<dbReference type="SUPFAM" id="SSF54928">
    <property type="entry name" value="RNA-binding domain, RBD"/>
    <property type="match status" value="1"/>
</dbReference>
<dbReference type="Proteomes" id="UP001329825">
    <property type="component" value="Chromosome 10"/>
</dbReference>
<dbReference type="PANTHER" id="PTHR48034">
    <property type="entry name" value="TRANSFORMER-2 SEX-DETERMINING PROTEIN-RELATED"/>
    <property type="match status" value="1"/>
</dbReference>
<feature type="compositionally biased region" description="Basic and acidic residues" evidence="4">
    <location>
        <begin position="211"/>
        <end position="241"/>
    </location>
</feature>
<evidence type="ECO:0000259" key="5">
    <source>
        <dbReference type="PROSITE" id="PS50102"/>
    </source>
</evidence>
<proteinExistence type="predicted"/>
<feature type="compositionally biased region" description="Acidic residues" evidence="4">
    <location>
        <begin position="200"/>
        <end position="210"/>
    </location>
</feature>
<feature type="compositionally biased region" description="Low complexity" evidence="4">
    <location>
        <begin position="7"/>
        <end position="24"/>
    </location>
</feature>
<dbReference type="InterPro" id="IPR035979">
    <property type="entry name" value="RBD_domain_sf"/>
</dbReference>
<feature type="compositionally biased region" description="Polar residues" evidence="4">
    <location>
        <begin position="242"/>
        <end position="255"/>
    </location>
</feature>
<keyword evidence="7" id="KW-1185">Reference proteome</keyword>
<evidence type="ECO:0000313" key="7">
    <source>
        <dbReference type="Proteomes" id="UP001329825"/>
    </source>
</evidence>
<dbReference type="InterPro" id="IPR003954">
    <property type="entry name" value="RRM_euk-type"/>
</dbReference>
<evidence type="ECO:0000256" key="1">
    <source>
        <dbReference type="ARBA" id="ARBA00021141"/>
    </source>
</evidence>
<accession>A0ABZ1D9V3</accession>
<feature type="domain" description="RRM" evidence="5">
    <location>
        <begin position="29"/>
        <end position="110"/>
    </location>
</feature>
<dbReference type="InterPro" id="IPR039157">
    <property type="entry name" value="RBM18_RRM"/>
</dbReference>
<reference evidence="6 7" key="1">
    <citation type="submission" date="2024-01" db="EMBL/GenBank/DDBJ databases">
        <title>Comparative genomics of Cryptococcus and Kwoniella reveals pathogenesis evolution and contrasting modes of karyotype evolution via chromosome fusion or intercentromeric recombination.</title>
        <authorList>
            <person name="Coelho M.A."/>
            <person name="David-Palma M."/>
            <person name="Shea T."/>
            <person name="Bowers K."/>
            <person name="McGinley-Smith S."/>
            <person name="Mohammad A.W."/>
            <person name="Gnirke A."/>
            <person name="Yurkov A.M."/>
            <person name="Nowrousian M."/>
            <person name="Sun S."/>
            <person name="Cuomo C.A."/>
            <person name="Heitman J."/>
        </authorList>
    </citation>
    <scope>NUCLEOTIDE SEQUENCE [LARGE SCALE GENOMIC DNA]</scope>
    <source>
        <strain evidence="6">CBS 11374</strain>
    </source>
</reference>
<dbReference type="GeneID" id="87959323"/>
<dbReference type="Gene3D" id="3.30.70.330">
    <property type="match status" value="1"/>
</dbReference>
<dbReference type="SMART" id="SM00360">
    <property type="entry name" value="RRM"/>
    <property type="match status" value="1"/>
</dbReference>
<keyword evidence="3" id="KW-0694">RNA-binding</keyword>
<organism evidence="6 7">
    <name type="scientific">Kwoniella shivajii</name>
    <dbReference type="NCBI Taxonomy" id="564305"/>
    <lineage>
        <taxon>Eukaryota</taxon>
        <taxon>Fungi</taxon>
        <taxon>Dikarya</taxon>
        <taxon>Basidiomycota</taxon>
        <taxon>Agaricomycotina</taxon>
        <taxon>Tremellomycetes</taxon>
        <taxon>Tremellales</taxon>
        <taxon>Cryptococcaceae</taxon>
        <taxon>Kwoniella</taxon>
    </lineage>
</organism>
<feature type="compositionally biased region" description="Polar residues" evidence="4">
    <location>
        <begin position="129"/>
        <end position="148"/>
    </location>
</feature>
<evidence type="ECO:0000256" key="3">
    <source>
        <dbReference type="PROSITE-ProRule" id="PRU00176"/>
    </source>
</evidence>
<name>A0ABZ1D9V3_9TREE</name>
<feature type="compositionally biased region" description="Basic and acidic residues" evidence="4">
    <location>
        <begin position="290"/>
        <end position="301"/>
    </location>
</feature>
<dbReference type="InterPro" id="IPR012677">
    <property type="entry name" value="Nucleotide-bd_a/b_plait_sf"/>
</dbReference>
<dbReference type="EMBL" id="CP141890">
    <property type="protein sequence ID" value="WRT70199.1"/>
    <property type="molecule type" value="Genomic_DNA"/>
</dbReference>